<reference evidence="1 2" key="2">
    <citation type="submission" date="2008-10" db="EMBL/GenBank/DDBJ databases">
        <authorList>
            <person name="Fulton L."/>
            <person name="Clifton S."/>
            <person name="Fulton B."/>
            <person name="Xu J."/>
            <person name="Minx P."/>
            <person name="Pepin K.H."/>
            <person name="Johnson M."/>
            <person name="Bhonagiri V."/>
            <person name="Nash W.E."/>
            <person name="Mardis E.R."/>
            <person name="Wilson R.K."/>
        </authorList>
    </citation>
    <scope>NUCLEOTIDE SEQUENCE [LARGE SCALE GENOMIC DNA]</scope>
    <source>
        <strain evidence="1 2">DSM 18315</strain>
    </source>
</reference>
<organism evidence="1 2">
    <name type="scientific">Parabacteroides johnsonii DSM 18315</name>
    <dbReference type="NCBI Taxonomy" id="537006"/>
    <lineage>
        <taxon>Bacteria</taxon>
        <taxon>Pseudomonadati</taxon>
        <taxon>Bacteroidota</taxon>
        <taxon>Bacteroidia</taxon>
        <taxon>Bacteroidales</taxon>
        <taxon>Tannerellaceae</taxon>
        <taxon>Parabacteroides</taxon>
    </lineage>
</organism>
<accession>B7B6B1</accession>
<gene>
    <name evidence="1" type="ORF">PRABACTJOHN_00555</name>
</gene>
<dbReference type="AlphaFoldDB" id="B7B6B1"/>
<reference evidence="1 2" key="1">
    <citation type="submission" date="2008-10" db="EMBL/GenBank/DDBJ databases">
        <title>Draft genome sequence of Parabacteroides johnsonii (DSM 18315).</title>
        <authorList>
            <person name="Sudarsanam P."/>
            <person name="Ley R."/>
            <person name="Guruge J."/>
            <person name="Turnbaugh P.J."/>
            <person name="Mahowald M."/>
            <person name="Liep D."/>
            <person name="Gordon J."/>
        </authorList>
    </citation>
    <scope>NUCLEOTIDE SEQUENCE [LARGE SCALE GENOMIC DNA]</scope>
    <source>
        <strain evidence="1 2">DSM 18315</strain>
    </source>
</reference>
<dbReference type="Proteomes" id="UP000005510">
    <property type="component" value="Unassembled WGS sequence"/>
</dbReference>
<name>B7B6B1_9BACT</name>
<dbReference type="STRING" id="537006.PRABACTJOHN_00555"/>
<comment type="caution">
    <text evidence="1">The sequence shown here is derived from an EMBL/GenBank/DDBJ whole genome shotgun (WGS) entry which is preliminary data.</text>
</comment>
<proteinExistence type="predicted"/>
<evidence type="ECO:0000313" key="2">
    <source>
        <dbReference type="Proteomes" id="UP000005510"/>
    </source>
</evidence>
<sequence>MPISAIEMHAGKNLVNGIMTFADCFLSKIRRNNLQIHDKYFANGCFKGKKNER</sequence>
<dbReference type="EMBL" id="ABYH01000040">
    <property type="protein sequence ID" value="EEC98070.1"/>
    <property type="molecule type" value="Genomic_DNA"/>
</dbReference>
<evidence type="ECO:0000313" key="1">
    <source>
        <dbReference type="EMBL" id="EEC98070.1"/>
    </source>
</evidence>
<protein>
    <submittedName>
        <fullName evidence="1">Uncharacterized protein</fullName>
    </submittedName>
</protein>
<dbReference type="HOGENOM" id="CLU_3064407_0_0_10"/>